<organism evidence="2 3">
    <name type="scientific">Colletotrichum paranaense</name>
    <dbReference type="NCBI Taxonomy" id="1914294"/>
    <lineage>
        <taxon>Eukaryota</taxon>
        <taxon>Fungi</taxon>
        <taxon>Dikarya</taxon>
        <taxon>Ascomycota</taxon>
        <taxon>Pezizomycotina</taxon>
        <taxon>Sordariomycetes</taxon>
        <taxon>Hypocreomycetidae</taxon>
        <taxon>Glomerellales</taxon>
        <taxon>Glomerellaceae</taxon>
        <taxon>Colletotrichum</taxon>
        <taxon>Colletotrichum acutatum species complex</taxon>
    </lineage>
</organism>
<proteinExistence type="predicted"/>
<gene>
    <name evidence="2" type="ORF">CPAR01_13273</name>
</gene>
<evidence type="ECO:0000256" key="1">
    <source>
        <dbReference type="SAM" id="Phobius"/>
    </source>
</evidence>
<feature type="transmembrane region" description="Helical" evidence="1">
    <location>
        <begin position="160"/>
        <end position="178"/>
    </location>
</feature>
<reference evidence="2 3" key="1">
    <citation type="submission" date="2016-10" db="EMBL/GenBank/DDBJ databases">
        <title>The genome sequence of Colletotrichum fioriniae PJ7.</title>
        <authorList>
            <person name="Baroncelli R."/>
        </authorList>
    </citation>
    <scope>NUCLEOTIDE SEQUENCE [LARGE SCALE GENOMIC DNA]</scope>
    <source>
        <strain evidence="2 3">IMI 384185</strain>
    </source>
</reference>
<keyword evidence="1" id="KW-0472">Membrane</keyword>
<keyword evidence="3" id="KW-1185">Reference proteome</keyword>
<dbReference type="GeneID" id="85381426"/>
<comment type="caution">
    <text evidence="2">The sequence shown here is derived from an EMBL/GenBank/DDBJ whole genome shotgun (WGS) entry which is preliminary data.</text>
</comment>
<keyword evidence="1" id="KW-1133">Transmembrane helix</keyword>
<evidence type="ECO:0000313" key="2">
    <source>
        <dbReference type="EMBL" id="KAK1526745.1"/>
    </source>
</evidence>
<evidence type="ECO:0000313" key="3">
    <source>
        <dbReference type="Proteomes" id="UP001241169"/>
    </source>
</evidence>
<dbReference type="EMBL" id="MOPA01000012">
    <property type="protein sequence ID" value="KAK1526745.1"/>
    <property type="molecule type" value="Genomic_DNA"/>
</dbReference>
<feature type="transmembrane region" description="Helical" evidence="1">
    <location>
        <begin position="126"/>
        <end position="148"/>
    </location>
</feature>
<evidence type="ECO:0008006" key="4">
    <source>
        <dbReference type="Google" id="ProtNLM"/>
    </source>
</evidence>
<accession>A0ABQ9S5I0</accession>
<protein>
    <recommendedName>
        <fullName evidence="4">Integral membrane protein</fullName>
    </recommendedName>
</protein>
<name>A0ABQ9S5I0_9PEZI</name>
<dbReference type="RefSeq" id="XP_060343920.1">
    <property type="nucleotide sequence ID" value="XM_060497527.1"/>
</dbReference>
<dbReference type="Proteomes" id="UP001241169">
    <property type="component" value="Unassembled WGS sequence"/>
</dbReference>
<sequence length="272" mass="29823">MIGGGKAGRRLGLMVLSSMIPGSSQLPPQVDIQASGEWAHRRGRPVLSPLLLCLILAFPGNAAAGALRTNETGAGPAEEESHRNRTTLVGACHCGCRTALGVAGDCVILALMCSRRKLEWRPSSEWGFYGLAKCACVAQAFFWFGFLGPWPYPFLGPPPWTAGIKAISLFPSIIILSSQHLRIRVYRKRGDSERQWLYRHSVRISASDLETRGVMVAQGLADVCLHPSRRLDSMLVRLASCLIPPAVPAAALVSHFCRLRSPLHFWALRRLY</sequence>
<keyword evidence="1" id="KW-0812">Transmembrane</keyword>